<dbReference type="Proteomes" id="UP000789525">
    <property type="component" value="Unassembled WGS sequence"/>
</dbReference>
<reference evidence="1" key="1">
    <citation type="submission" date="2021-06" db="EMBL/GenBank/DDBJ databases">
        <authorList>
            <person name="Kallberg Y."/>
            <person name="Tangrot J."/>
            <person name="Rosling A."/>
        </authorList>
    </citation>
    <scope>NUCLEOTIDE SEQUENCE</scope>
    <source>
        <strain evidence="1">CL356</strain>
    </source>
</reference>
<name>A0ACA9N5Q3_9GLOM</name>
<comment type="caution">
    <text evidence="1">The sequence shown here is derived from an EMBL/GenBank/DDBJ whole genome shotgun (WGS) entry which is preliminary data.</text>
</comment>
<dbReference type="EMBL" id="CAJVPT010018770">
    <property type="protein sequence ID" value="CAG8636814.1"/>
    <property type="molecule type" value="Genomic_DNA"/>
</dbReference>
<evidence type="ECO:0000313" key="2">
    <source>
        <dbReference type="Proteomes" id="UP000789525"/>
    </source>
</evidence>
<organism evidence="1 2">
    <name type="scientific">Acaulospora colombiana</name>
    <dbReference type="NCBI Taxonomy" id="27376"/>
    <lineage>
        <taxon>Eukaryota</taxon>
        <taxon>Fungi</taxon>
        <taxon>Fungi incertae sedis</taxon>
        <taxon>Mucoromycota</taxon>
        <taxon>Glomeromycotina</taxon>
        <taxon>Glomeromycetes</taxon>
        <taxon>Diversisporales</taxon>
        <taxon>Acaulosporaceae</taxon>
        <taxon>Acaulospora</taxon>
    </lineage>
</organism>
<proteinExistence type="predicted"/>
<protein>
    <submittedName>
        <fullName evidence="1">17630_t:CDS:1</fullName>
    </submittedName>
</protein>
<keyword evidence="2" id="KW-1185">Reference proteome</keyword>
<gene>
    <name evidence="1" type="ORF">ACOLOM_LOCUS7817</name>
</gene>
<evidence type="ECO:0000313" key="1">
    <source>
        <dbReference type="EMBL" id="CAG8636814.1"/>
    </source>
</evidence>
<accession>A0ACA9N5Q3</accession>
<sequence length="822" mass="90575">MAKATAIFTNTQESSQHYEPEHGVKTVCSPDIHRLVAISPATTPIFKSLKLDANSLVLPLRRNWALLNMNAEEGGLQALTEDKSVHLEILIPRWFRILSQIARATSSCDFSEDSNKSPHCKSTRRGSQEAWPLSVTDDNQGKKLKPLTLLCRDQDETMTKEDWASDARVPTQPKWDDEPPAVHGLTLTSIACLSVSNSPHEQMLHVSTLIVWAIFSLFSSCLAHEDSLDEILTFAPSTLIVTSSITYCASPDVLIVQEFDIQYFRNNQSIAFALAATNRASDLNATANVILNAYGLTPLNYTFDLCTVLQGQLCPLPEYSVTGSAYIPIPSSVELPIPGIAFKIPDLEAVAQMTLRRVETGEVAVCLQSTLSNGWTLHVPAVSATTAAFTIISLLGSLFYSFRRPSSSPAVFRTVTVFSYFQHIALSAYIAFTTNFAWSFGFFSKSSAIQKAIERMRSMTGSSLSQTSQSPQEYSDRTLSPYNLFATNNSTLDNDPSGHYKEIDIGNFVGGQSTRPVAPGHTFVNPAVVTSDSETLAPGIPVFVNYMNVATGNAFMTTFFTVLFFFICSAFLACVVFGLLKYLKKKRGSLWVDREKKGSEDADDHKRIEREKMIEGHHVGAFVGPYRPGRRFFFIISLLTPLLRSTFVSGARHNGFIQVVGLIVLETLYLVSLIVLRPYHTRGADALEIFLSLTRLITSGALIAFVKEKLAVTAIPRVGIGIGLAVVWCVGIVVVIINILVNILPWKKLWCRITGRKNVEENTDSVNEIEKGTVDATLPNSEAASTGRSDSSIAPHKEHDKTPAFADNERTRNTMMVQQNDK</sequence>